<dbReference type="Pfam" id="PF01554">
    <property type="entry name" value="MatE"/>
    <property type="match status" value="2"/>
</dbReference>
<comment type="caution">
    <text evidence="7">Lacks conserved residue(s) required for the propagation of feature annotation.</text>
</comment>
<gene>
    <name evidence="8" type="ORF">CCACVL1_27146</name>
</gene>
<dbReference type="GO" id="GO:0015297">
    <property type="term" value="F:antiporter activity"/>
    <property type="evidence" value="ECO:0007669"/>
    <property type="project" value="InterPro"/>
</dbReference>
<keyword evidence="4 7" id="KW-0812">Transmembrane</keyword>
<dbReference type="CDD" id="cd13132">
    <property type="entry name" value="MATE_eukaryotic"/>
    <property type="match status" value="1"/>
</dbReference>
<feature type="transmembrane region" description="Helical" evidence="7">
    <location>
        <begin position="139"/>
        <end position="161"/>
    </location>
</feature>
<dbReference type="Proteomes" id="UP000188268">
    <property type="component" value="Unassembled WGS sequence"/>
</dbReference>
<comment type="subcellular location">
    <subcellularLocation>
        <location evidence="1">Membrane</location>
        <topology evidence="1">Multi-pass membrane protein</topology>
    </subcellularLocation>
</comment>
<dbReference type="PANTHER" id="PTHR11206">
    <property type="entry name" value="MULTIDRUG RESISTANCE PROTEIN"/>
    <property type="match status" value="1"/>
</dbReference>
<sequence>MDEAPLLSKREGRIIITWEALVEELKKVNLIAAPFVAVALSQYLLQVVSMMMAGHLGELALSGVAIASSICNVTGFSLLGGFSAALETLNGQAYGAMKYEKLGSYTYCAIISTLPICLPVCILWMYMDRFLVLMGQDPQVAEVACSYSMWLIPGLFAFAILQSQIRFFQSQSFMLPLLFTSLATLCFHIPVCWFLVFQTGLGNIGAALAISISYWFNVFLLGLYMRYSSSCEKTRLVCLKDVFLCVKEFFQFAIPSAVMACLEWWSYEILVLMSGLLPNSTLETSVLSICLTSAALHYQIPFGFSVAASTRISNELGAGNPQAAQLSTFIVVALTLAETFIASTTLFCCRHVFGYAYSNELEVVNKVTNMVPLMCLSLIMDGLHGVTSGIVRGIGWQHFGAYANLAAYYLFGIPAGIICAFVLHLKGEGLWIGMLTGSSVQGILLVFVIAFTNWKKQAVEARERIFQGAIPEEAEAERAECGEIVKPFESRHISADFI</sequence>
<dbReference type="Gramene" id="OMO55613">
    <property type="protein sequence ID" value="OMO55613"/>
    <property type="gene ID" value="CCACVL1_27146"/>
</dbReference>
<dbReference type="NCBIfam" id="TIGR00797">
    <property type="entry name" value="matE"/>
    <property type="match status" value="1"/>
</dbReference>
<feature type="transmembrane region" description="Helical" evidence="7">
    <location>
        <begin position="107"/>
        <end position="127"/>
    </location>
</feature>
<keyword evidence="3" id="KW-0813">Transport</keyword>
<evidence type="ECO:0000313" key="9">
    <source>
        <dbReference type="Proteomes" id="UP000188268"/>
    </source>
</evidence>
<evidence type="ECO:0000256" key="7">
    <source>
        <dbReference type="RuleBase" id="RU004914"/>
    </source>
</evidence>
<dbReference type="GO" id="GO:1990961">
    <property type="term" value="P:xenobiotic detoxification by transmembrane export across the plasma membrane"/>
    <property type="evidence" value="ECO:0007669"/>
    <property type="project" value="InterPro"/>
</dbReference>
<dbReference type="EMBL" id="AWWV01014629">
    <property type="protein sequence ID" value="OMO55613.1"/>
    <property type="molecule type" value="Genomic_DNA"/>
</dbReference>
<feature type="transmembrane region" description="Helical" evidence="7">
    <location>
        <begin position="59"/>
        <end position="86"/>
    </location>
</feature>
<keyword evidence="5 7" id="KW-1133">Transmembrane helix</keyword>
<feature type="transmembrane region" description="Helical" evidence="7">
    <location>
        <begin position="431"/>
        <end position="454"/>
    </location>
</feature>
<organism evidence="8 9">
    <name type="scientific">Corchorus capsularis</name>
    <name type="common">Jute</name>
    <dbReference type="NCBI Taxonomy" id="210143"/>
    <lineage>
        <taxon>Eukaryota</taxon>
        <taxon>Viridiplantae</taxon>
        <taxon>Streptophyta</taxon>
        <taxon>Embryophyta</taxon>
        <taxon>Tracheophyta</taxon>
        <taxon>Spermatophyta</taxon>
        <taxon>Magnoliopsida</taxon>
        <taxon>eudicotyledons</taxon>
        <taxon>Gunneridae</taxon>
        <taxon>Pentapetalae</taxon>
        <taxon>rosids</taxon>
        <taxon>malvids</taxon>
        <taxon>Malvales</taxon>
        <taxon>Malvaceae</taxon>
        <taxon>Grewioideae</taxon>
        <taxon>Apeibeae</taxon>
        <taxon>Corchorus</taxon>
    </lineage>
</organism>
<proteinExistence type="inferred from homology"/>
<dbReference type="GO" id="GO:0016020">
    <property type="term" value="C:membrane"/>
    <property type="evidence" value="ECO:0007669"/>
    <property type="project" value="UniProtKB-SubCell"/>
</dbReference>
<keyword evidence="9" id="KW-1185">Reference proteome</keyword>
<name>A0A1R3GC24_COCAP</name>
<comment type="caution">
    <text evidence="8">The sequence shown here is derived from an EMBL/GenBank/DDBJ whole genome shotgun (WGS) entry which is preliminary data.</text>
</comment>
<dbReference type="InterPro" id="IPR045069">
    <property type="entry name" value="MATE_euk"/>
</dbReference>
<evidence type="ECO:0000256" key="3">
    <source>
        <dbReference type="ARBA" id="ARBA00022448"/>
    </source>
</evidence>
<evidence type="ECO:0000256" key="1">
    <source>
        <dbReference type="ARBA" id="ARBA00004141"/>
    </source>
</evidence>
<feature type="transmembrane region" description="Helical" evidence="7">
    <location>
        <begin position="202"/>
        <end position="224"/>
    </location>
</feature>
<feature type="transmembrane region" description="Helical" evidence="7">
    <location>
        <begin position="30"/>
        <end position="53"/>
    </location>
</feature>
<keyword evidence="6 7" id="KW-0472">Membrane</keyword>
<evidence type="ECO:0000256" key="2">
    <source>
        <dbReference type="ARBA" id="ARBA00010199"/>
    </source>
</evidence>
<dbReference type="STRING" id="210143.A0A1R3GC24"/>
<dbReference type="InterPro" id="IPR002528">
    <property type="entry name" value="MATE_fam"/>
</dbReference>
<evidence type="ECO:0000313" key="8">
    <source>
        <dbReference type="EMBL" id="OMO55613.1"/>
    </source>
</evidence>
<dbReference type="AlphaFoldDB" id="A0A1R3GC24"/>
<dbReference type="OMA" id="CAYYIAG"/>
<accession>A0A1R3GC24</accession>
<evidence type="ECO:0000256" key="5">
    <source>
        <dbReference type="ARBA" id="ARBA00022989"/>
    </source>
</evidence>
<evidence type="ECO:0000256" key="4">
    <source>
        <dbReference type="ARBA" id="ARBA00022692"/>
    </source>
</evidence>
<evidence type="ECO:0000256" key="6">
    <source>
        <dbReference type="ARBA" id="ARBA00023136"/>
    </source>
</evidence>
<dbReference type="GO" id="GO:0042910">
    <property type="term" value="F:xenobiotic transmembrane transporter activity"/>
    <property type="evidence" value="ECO:0007669"/>
    <property type="project" value="InterPro"/>
</dbReference>
<feature type="transmembrane region" description="Helical" evidence="7">
    <location>
        <begin position="406"/>
        <end position="425"/>
    </location>
</feature>
<reference evidence="8 9" key="1">
    <citation type="submission" date="2013-09" db="EMBL/GenBank/DDBJ databases">
        <title>Corchorus capsularis genome sequencing.</title>
        <authorList>
            <person name="Alam M."/>
            <person name="Haque M.S."/>
            <person name="Islam M.S."/>
            <person name="Emdad E.M."/>
            <person name="Islam M.M."/>
            <person name="Ahmed B."/>
            <person name="Halim A."/>
            <person name="Hossen Q.M.M."/>
            <person name="Hossain M.Z."/>
            <person name="Ahmed R."/>
            <person name="Khan M.M."/>
            <person name="Islam R."/>
            <person name="Rashid M.M."/>
            <person name="Khan S.A."/>
            <person name="Rahman M.S."/>
            <person name="Alam M."/>
        </authorList>
    </citation>
    <scope>NUCLEOTIDE SEQUENCE [LARGE SCALE GENOMIC DNA]</scope>
    <source>
        <strain evidence="9">cv. CVL-1</strain>
        <tissue evidence="8">Whole seedling</tissue>
    </source>
</reference>
<comment type="similarity">
    <text evidence="2 7">Belongs to the multi antimicrobial extrusion (MATE) (TC 2.A.66.1) family.</text>
</comment>
<protein>
    <recommendedName>
        <fullName evidence="7">Protein DETOXIFICATION</fullName>
    </recommendedName>
    <alternativeName>
        <fullName evidence="7">Multidrug and toxic compound extrusion protein</fullName>
    </alternativeName>
</protein>
<feature type="transmembrane region" description="Helical" evidence="7">
    <location>
        <begin position="173"/>
        <end position="196"/>
    </location>
</feature>
<dbReference type="OrthoDB" id="2126698at2759"/>